<keyword evidence="3" id="KW-0238">DNA-binding</keyword>
<comment type="similarity">
    <text evidence="1">Belongs to the phage antitermination Q type 1 family.</text>
</comment>
<evidence type="ECO:0000256" key="2">
    <source>
        <dbReference type="ARBA" id="ARBA00023015"/>
    </source>
</evidence>
<evidence type="ECO:0000256" key="4">
    <source>
        <dbReference type="ARBA" id="ARBA00023163"/>
    </source>
</evidence>
<protein>
    <submittedName>
        <fullName evidence="5">Antiterminator Q family protein</fullName>
    </submittedName>
</protein>
<dbReference type="Proteomes" id="UP001597304">
    <property type="component" value="Unassembled WGS sequence"/>
</dbReference>
<keyword evidence="6" id="KW-1185">Reference proteome</keyword>
<gene>
    <name evidence="5" type="ORF">ACFSF0_00500</name>
</gene>
<reference evidence="6" key="1">
    <citation type="journal article" date="2019" name="Int. J. Syst. Evol. Microbiol.">
        <title>The Global Catalogue of Microorganisms (GCM) 10K type strain sequencing project: providing services to taxonomists for standard genome sequencing and annotation.</title>
        <authorList>
            <consortium name="The Broad Institute Genomics Platform"/>
            <consortium name="The Broad Institute Genome Sequencing Center for Infectious Disease"/>
            <person name="Wu L."/>
            <person name="Ma J."/>
        </authorList>
    </citation>
    <scope>NUCLEOTIDE SEQUENCE [LARGE SCALE GENOMIC DNA]</scope>
    <source>
        <strain evidence="6">LMG 29247</strain>
    </source>
</reference>
<evidence type="ECO:0000313" key="5">
    <source>
        <dbReference type="EMBL" id="MFD1709077.1"/>
    </source>
</evidence>
<organism evidence="5 6">
    <name type="scientific">Ottowia flava</name>
    <dbReference type="NCBI Taxonomy" id="2675430"/>
    <lineage>
        <taxon>Bacteria</taxon>
        <taxon>Pseudomonadati</taxon>
        <taxon>Pseudomonadota</taxon>
        <taxon>Betaproteobacteria</taxon>
        <taxon>Burkholderiales</taxon>
        <taxon>Comamonadaceae</taxon>
        <taxon>Ottowia</taxon>
    </lineage>
</organism>
<sequence>MARIEWVRQRLENWARWTTQRSEGALGYPKQSAFARLAGRGRRADTVIPIDSVDASLTDDAVQALRWERPHLYLTLVHIYVQGSDIKRTAVKLCKAESTIKAHLEQADQALAMWFRDRARLADEVRQRAAGGFTT</sequence>
<evidence type="ECO:0000313" key="6">
    <source>
        <dbReference type="Proteomes" id="UP001597304"/>
    </source>
</evidence>
<evidence type="ECO:0000256" key="3">
    <source>
        <dbReference type="ARBA" id="ARBA00023125"/>
    </source>
</evidence>
<name>A0ABW4KPQ9_9BURK</name>
<dbReference type="RefSeq" id="WP_147914177.1">
    <property type="nucleotide sequence ID" value="NZ_JBHUEJ010000002.1"/>
</dbReference>
<keyword evidence="2" id="KW-0805">Transcription regulation</keyword>
<comment type="caution">
    <text evidence="5">The sequence shown here is derived from an EMBL/GenBank/DDBJ whole genome shotgun (WGS) entry which is preliminary data.</text>
</comment>
<dbReference type="EMBL" id="JBHUEJ010000002">
    <property type="protein sequence ID" value="MFD1709077.1"/>
    <property type="molecule type" value="Genomic_DNA"/>
</dbReference>
<accession>A0ABW4KPQ9</accession>
<evidence type="ECO:0000256" key="1">
    <source>
        <dbReference type="ARBA" id="ARBA00010234"/>
    </source>
</evidence>
<keyword evidence="4" id="KW-0804">Transcription</keyword>
<dbReference type="InterPro" id="IPR010534">
    <property type="entry name" value="Phage_933W_GpQ"/>
</dbReference>
<proteinExistence type="inferred from homology"/>
<dbReference type="Pfam" id="PF06530">
    <property type="entry name" value="Phage_antitermQ"/>
    <property type="match status" value="1"/>
</dbReference>